<dbReference type="FunFam" id="2.30.30.40:FF:000213">
    <property type="entry name" value="High osmolarity signaling protein SHO1"/>
    <property type="match status" value="1"/>
</dbReference>
<name>A0A6A6ZDW6_9PLEO</name>
<dbReference type="InterPro" id="IPR035522">
    <property type="entry name" value="Sho1_SH3"/>
</dbReference>
<feature type="transmembrane region" description="Helical" evidence="12">
    <location>
        <begin position="127"/>
        <end position="147"/>
    </location>
</feature>
<evidence type="ECO:0000256" key="10">
    <source>
        <dbReference type="PROSITE-ProRule" id="PRU00192"/>
    </source>
</evidence>
<evidence type="ECO:0000256" key="8">
    <source>
        <dbReference type="ARBA" id="ARBA00023016"/>
    </source>
</evidence>
<comment type="subunit">
    <text evidence="3">Forms homooligomers.</text>
</comment>
<feature type="compositionally biased region" description="Polar residues" evidence="11">
    <location>
        <begin position="1"/>
        <end position="11"/>
    </location>
</feature>
<evidence type="ECO:0000256" key="2">
    <source>
        <dbReference type="ARBA" id="ARBA00009739"/>
    </source>
</evidence>
<reference evidence="14" key="1">
    <citation type="journal article" date="2020" name="Stud. Mycol.">
        <title>101 Dothideomycetes genomes: a test case for predicting lifestyles and emergence of pathogens.</title>
        <authorList>
            <person name="Haridas S."/>
            <person name="Albert R."/>
            <person name="Binder M."/>
            <person name="Bloem J."/>
            <person name="Labutti K."/>
            <person name="Salamov A."/>
            <person name="Andreopoulos B."/>
            <person name="Baker S."/>
            <person name="Barry K."/>
            <person name="Bills G."/>
            <person name="Bluhm B."/>
            <person name="Cannon C."/>
            <person name="Castanera R."/>
            <person name="Culley D."/>
            <person name="Daum C."/>
            <person name="Ezra D."/>
            <person name="Gonzalez J."/>
            <person name="Henrissat B."/>
            <person name="Kuo A."/>
            <person name="Liang C."/>
            <person name="Lipzen A."/>
            <person name="Lutzoni F."/>
            <person name="Magnuson J."/>
            <person name="Mondo S."/>
            <person name="Nolan M."/>
            <person name="Ohm R."/>
            <person name="Pangilinan J."/>
            <person name="Park H.-J."/>
            <person name="Ramirez L."/>
            <person name="Alfaro M."/>
            <person name="Sun H."/>
            <person name="Tritt A."/>
            <person name="Yoshinaga Y."/>
            <person name="Zwiers L.-H."/>
            <person name="Turgeon B."/>
            <person name="Goodwin S."/>
            <person name="Spatafora J."/>
            <person name="Crous P."/>
            <person name="Grigoriev I."/>
        </authorList>
    </citation>
    <scope>NUCLEOTIDE SEQUENCE</scope>
    <source>
        <strain evidence="14">CBS 113818</strain>
    </source>
</reference>
<evidence type="ECO:0000256" key="5">
    <source>
        <dbReference type="ARBA" id="ARBA00022475"/>
    </source>
</evidence>
<feature type="compositionally biased region" description="Polar residues" evidence="11">
    <location>
        <begin position="235"/>
        <end position="247"/>
    </location>
</feature>
<dbReference type="SMART" id="SM00326">
    <property type="entry name" value="SH3"/>
    <property type="match status" value="1"/>
</dbReference>
<dbReference type="CDD" id="cd11855">
    <property type="entry name" value="SH3_Sho1p"/>
    <property type="match status" value="1"/>
</dbReference>
<dbReference type="GO" id="GO:0005886">
    <property type="term" value="C:plasma membrane"/>
    <property type="evidence" value="ECO:0007669"/>
    <property type="project" value="UniProtKB-SubCell"/>
</dbReference>
<dbReference type="InterPro" id="IPR001452">
    <property type="entry name" value="SH3_domain"/>
</dbReference>
<dbReference type="Pfam" id="PF00018">
    <property type="entry name" value="SH3_1"/>
    <property type="match status" value="1"/>
</dbReference>
<evidence type="ECO:0000313" key="15">
    <source>
        <dbReference type="Proteomes" id="UP000799424"/>
    </source>
</evidence>
<keyword evidence="5" id="KW-1003">Cell membrane</keyword>
<organism evidence="14 15">
    <name type="scientific">Ophiobolus disseminans</name>
    <dbReference type="NCBI Taxonomy" id="1469910"/>
    <lineage>
        <taxon>Eukaryota</taxon>
        <taxon>Fungi</taxon>
        <taxon>Dikarya</taxon>
        <taxon>Ascomycota</taxon>
        <taxon>Pezizomycotina</taxon>
        <taxon>Dothideomycetes</taxon>
        <taxon>Pleosporomycetidae</taxon>
        <taxon>Pleosporales</taxon>
        <taxon>Pleosporineae</taxon>
        <taxon>Phaeosphaeriaceae</taxon>
        <taxon>Ophiobolus</taxon>
    </lineage>
</organism>
<feature type="transmembrane region" description="Helical" evidence="12">
    <location>
        <begin position="37"/>
        <end position="62"/>
    </location>
</feature>
<sequence length="310" mass="33493">MPSYGSLSSPSLRKMENGHGYGQRSTFSVGRIIGDPFALATISIGILAWIIAFVSSIISAIRGGFPNFAWWTLVFMFFCIVGVTVTVASDAERTYHVAIVGFLAAGLVFTTSSVNSLVYSPVAPFEAAAAGYILLSMIAIVWIFYYGSQPQASHRAFVDSYALHKEHPGSRSSRPISNGYTNRPETQVNNQAPQMYTSAQLNGFETSSPVSGYPGGPAGAQARNSSAPQFGGMNNAATPTNDEPQQDASIEYPYRAKAIYSYEANPDDANEISFQKHDILEVSDVSGRWWQAKKPNGETGIAPSNYLILL</sequence>
<evidence type="ECO:0000256" key="7">
    <source>
        <dbReference type="ARBA" id="ARBA00022989"/>
    </source>
</evidence>
<feature type="transmembrane region" description="Helical" evidence="12">
    <location>
        <begin position="68"/>
        <end position="88"/>
    </location>
</feature>
<keyword evidence="15" id="KW-1185">Reference proteome</keyword>
<comment type="similarity">
    <text evidence="2">Belongs to the SHO1 family.</text>
</comment>
<feature type="region of interest" description="Disordered" evidence="11">
    <location>
        <begin position="1"/>
        <end position="21"/>
    </location>
</feature>
<dbReference type="Gene3D" id="2.30.30.40">
    <property type="entry name" value="SH3 Domains"/>
    <property type="match status" value="1"/>
</dbReference>
<dbReference type="AlphaFoldDB" id="A0A6A6ZDW6"/>
<feature type="region of interest" description="Disordered" evidence="11">
    <location>
        <begin position="166"/>
        <end position="187"/>
    </location>
</feature>
<evidence type="ECO:0000256" key="4">
    <source>
        <dbReference type="ARBA" id="ARBA00022443"/>
    </source>
</evidence>
<dbReference type="InterPro" id="IPR036028">
    <property type="entry name" value="SH3-like_dom_sf"/>
</dbReference>
<keyword evidence="4 10" id="KW-0728">SH3 domain</keyword>
<dbReference type="EMBL" id="MU006253">
    <property type="protein sequence ID" value="KAF2818387.1"/>
    <property type="molecule type" value="Genomic_DNA"/>
</dbReference>
<dbReference type="PROSITE" id="PS50002">
    <property type="entry name" value="SH3"/>
    <property type="match status" value="1"/>
</dbReference>
<dbReference type="OrthoDB" id="5983572at2759"/>
<evidence type="ECO:0000256" key="3">
    <source>
        <dbReference type="ARBA" id="ARBA00011175"/>
    </source>
</evidence>
<accession>A0A6A6ZDW6</accession>
<feature type="compositionally biased region" description="Polar residues" evidence="11">
    <location>
        <begin position="170"/>
        <end position="187"/>
    </location>
</feature>
<evidence type="ECO:0000313" key="14">
    <source>
        <dbReference type="EMBL" id="KAF2818387.1"/>
    </source>
</evidence>
<evidence type="ECO:0000259" key="13">
    <source>
        <dbReference type="PROSITE" id="PS50002"/>
    </source>
</evidence>
<evidence type="ECO:0000256" key="6">
    <source>
        <dbReference type="ARBA" id="ARBA00022692"/>
    </source>
</evidence>
<dbReference type="PRINTS" id="PR00452">
    <property type="entry name" value="SH3DOMAIN"/>
</dbReference>
<dbReference type="SUPFAM" id="SSF50044">
    <property type="entry name" value="SH3-domain"/>
    <property type="match status" value="1"/>
</dbReference>
<evidence type="ECO:0000256" key="1">
    <source>
        <dbReference type="ARBA" id="ARBA00004651"/>
    </source>
</evidence>
<dbReference type="Proteomes" id="UP000799424">
    <property type="component" value="Unassembled WGS sequence"/>
</dbReference>
<keyword evidence="6 12" id="KW-0812">Transmembrane</keyword>
<keyword evidence="7 12" id="KW-1133">Transmembrane helix</keyword>
<keyword evidence="8" id="KW-0346">Stress response</keyword>
<gene>
    <name evidence="14" type="ORF">CC86DRAFT_158691</name>
</gene>
<evidence type="ECO:0000256" key="11">
    <source>
        <dbReference type="SAM" id="MobiDB-lite"/>
    </source>
</evidence>
<keyword evidence="9 12" id="KW-0472">Membrane</keyword>
<feature type="transmembrane region" description="Helical" evidence="12">
    <location>
        <begin position="95"/>
        <end position="115"/>
    </location>
</feature>
<evidence type="ECO:0000256" key="9">
    <source>
        <dbReference type="ARBA" id="ARBA00023136"/>
    </source>
</evidence>
<feature type="region of interest" description="Disordered" evidence="11">
    <location>
        <begin position="206"/>
        <end position="247"/>
    </location>
</feature>
<dbReference type="GO" id="GO:0007232">
    <property type="term" value="P:osmosensory signaling pathway via Sho1 osmosensor"/>
    <property type="evidence" value="ECO:0007669"/>
    <property type="project" value="UniProtKB-ARBA"/>
</dbReference>
<proteinExistence type="inferred from homology"/>
<protein>
    <submittedName>
        <fullName evidence="14">High osmolarity signaling protein sho1</fullName>
    </submittedName>
</protein>
<feature type="domain" description="SH3" evidence="13">
    <location>
        <begin position="251"/>
        <end position="310"/>
    </location>
</feature>
<comment type="subcellular location">
    <subcellularLocation>
        <location evidence="1">Cell membrane</location>
        <topology evidence="1">Multi-pass membrane protein</topology>
    </subcellularLocation>
</comment>
<evidence type="ECO:0000256" key="12">
    <source>
        <dbReference type="SAM" id="Phobius"/>
    </source>
</evidence>